<organism evidence="2 4">
    <name type="scientific">Sphaerobolus stellatus (strain SS14)</name>
    <dbReference type="NCBI Taxonomy" id="990650"/>
    <lineage>
        <taxon>Eukaryota</taxon>
        <taxon>Fungi</taxon>
        <taxon>Dikarya</taxon>
        <taxon>Basidiomycota</taxon>
        <taxon>Agaricomycotina</taxon>
        <taxon>Agaricomycetes</taxon>
        <taxon>Phallomycetidae</taxon>
        <taxon>Geastrales</taxon>
        <taxon>Sphaerobolaceae</taxon>
        <taxon>Sphaerobolus</taxon>
    </lineage>
</organism>
<sequence>MVRPQFKCSRTQHVHLPDASKTPPYTRLHSNGRSESEPPKLRYAPIPIPSPACLLLAHSHHRGTPPKREPFPATPRALVLPITNVLHIIGSRPSSFSLRGLSTAFPAHTPLDNRPLPPITCARDAAASLRFAMPH</sequence>
<evidence type="ECO:0000313" key="3">
    <source>
        <dbReference type="EMBL" id="KIJ41734.1"/>
    </source>
</evidence>
<keyword evidence="4" id="KW-1185">Reference proteome</keyword>
<dbReference type="EMBL" id="KN837135">
    <property type="protein sequence ID" value="KIJ41734.1"/>
    <property type="molecule type" value="Genomic_DNA"/>
</dbReference>
<dbReference type="EMBL" id="KN837238">
    <property type="protein sequence ID" value="KIJ31682.1"/>
    <property type="molecule type" value="Genomic_DNA"/>
</dbReference>
<protein>
    <submittedName>
        <fullName evidence="2">Uncharacterized protein</fullName>
    </submittedName>
</protein>
<feature type="region of interest" description="Disordered" evidence="1">
    <location>
        <begin position="1"/>
        <end position="42"/>
    </location>
</feature>
<name>A0A0C9UR79_SPHS4</name>
<evidence type="ECO:0000313" key="2">
    <source>
        <dbReference type="EMBL" id="KIJ31682.1"/>
    </source>
</evidence>
<reference evidence="2 4" key="1">
    <citation type="submission" date="2014-06" db="EMBL/GenBank/DDBJ databases">
        <title>Evolutionary Origins and Diversification of the Mycorrhizal Mutualists.</title>
        <authorList>
            <consortium name="DOE Joint Genome Institute"/>
            <consortium name="Mycorrhizal Genomics Consortium"/>
            <person name="Kohler A."/>
            <person name="Kuo A."/>
            <person name="Nagy L.G."/>
            <person name="Floudas D."/>
            <person name="Copeland A."/>
            <person name="Barry K.W."/>
            <person name="Cichocki N."/>
            <person name="Veneault-Fourrey C."/>
            <person name="LaButti K."/>
            <person name="Lindquist E.A."/>
            <person name="Lipzen A."/>
            <person name="Lundell T."/>
            <person name="Morin E."/>
            <person name="Murat C."/>
            <person name="Riley R."/>
            <person name="Ohm R."/>
            <person name="Sun H."/>
            <person name="Tunlid A."/>
            <person name="Henrissat B."/>
            <person name="Grigoriev I.V."/>
            <person name="Hibbett D.S."/>
            <person name="Martin F."/>
        </authorList>
    </citation>
    <scope>NUCLEOTIDE SEQUENCE [LARGE SCALE GENOMIC DNA]</scope>
    <source>
        <strain evidence="2 4">SS14</strain>
    </source>
</reference>
<evidence type="ECO:0000256" key="1">
    <source>
        <dbReference type="SAM" id="MobiDB-lite"/>
    </source>
</evidence>
<dbReference type="HOGENOM" id="CLU_1887073_0_0_1"/>
<dbReference type="Proteomes" id="UP000054279">
    <property type="component" value="Unassembled WGS sequence"/>
</dbReference>
<accession>A0A0C9UR79</accession>
<dbReference type="AlphaFoldDB" id="A0A0C9UR79"/>
<proteinExistence type="predicted"/>
<evidence type="ECO:0000313" key="4">
    <source>
        <dbReference type="Proteomes" id="UP000054279"/>
    </source>
</evidence>
<gene>
    <name evidence="3" type="ORF">M422DRAFT_31685</name>
    <name evidence="2" type="ORF">M422DRAFT_36130</name>
</gene>